<evidence type="ECO:0000313" key="1">
    <source>
        <dbReference type="EMBL" id="PWN54437.1"/>
    </source>
</evidence>
<gene>
    <name evidence="1" type="ORF">IE53DRAFT_404109</name>
</gene>
<name>A0ACD0P8Q1_9BASI</name>
<organism evidence="1 2">
    <name type="scientific">Violaceomyces palustris</name>
    <dbReference type="NCBI Taxonomy" id="1673888"/>
    <lineage>
        <taxon>Eukaryota</taxon>
        <taxon>Fungi</taxon>
        <taxon>Dikarya</taxon>
        <taxon>Basidiomycota</taxon>
        <taxon>Ustilaginomycotina</taxon>
        <taxon>Ustilaginomycetes</taxon>
        <taxon>Violaceomycetales</taxon>
        <taxon>Violaceomycetaceae</taxon>
        <taxon>Violaceomyces</taxon>
    </lineage>
</organism>
<evidence type="ECO:0000313" key="2">
    <source>
        <dbReference type="Proteomes" id="UP000245626"/>
    </source>
</evidence>
<protein>
    <submittedName>
        <fullName evidence="1">UEV-domain-containing protein</fullName>
    </submittedName>
</protein>
<reference evidence="1 2" key="1">
    <citation type="journal article" date="2018" name="Mol. Biol. Evol.">
        <title>Broad Genomic Sampling Reveals a Smut Pathogenic Ancestry of the Fungal Clade Ustilaginomycotina.</title>
        <authorList>
            <person name="Kijpornyongpan T."/>
            <person name="Mondo S.J."/>
            <person name="Barry K."/>
            <person name="Sandor L."/>
            <person name="Lee J."/>
            <person name="Lipzen A."/>
            <person name="Pangilinan J."/>
            <person name="LaButti K."/>
            <person name="Hainaut M."/>
            <person name="Henrissat B."/>
            <person name="Grigoriev I.V."/>
            <person name="Spatafora J.W."/>
            <person name="Aime M.C."/>
        </authorList>
    </citation>
    <scope>NUCLEOTIDE SEQUENCE [LARGE SCALE GENOMIC DNA]</scope>
    <source>
        <strain evidence="1 2">SA 807</strain>
    </source>
</reference>
<sequence>MDHTVVQRWLRSVLGPYQDQDRVFSDVDRTLIAVSSLAPKTQVFTYNDGRTQLLLTLTGTIPINFRGATYNIPVAYWIPREYPREPPMAFVVPTQEMLVRRGKNVDVSGQVSGDYLSRWSSKPEGCNLLDLIHQCQQMFGQEPPVYAKPKNTAVPSPVSPTPRASVSPSSSSVANGRSAHSRSDPRERPPPPAPEAGRSTRGEAEGQSPQIPAKPPKPGDRPTSVYHLAYDQQQTPVPFNGMASPSYGSLNGRGHHLAPAPAPLPRANNQPERSSSMSGPTMPSRSASLDYPQSGVPYQPGFGPPPPMPPATNGSLEQRIVSSVSLPQSPRSEAASRGQQPWLEVRRSSQTMKSQSWTHDASNPRLAYEQSPPPPPLVQNGHYVPHQQPIQPPQPPPSNSHLQQQRPAFDSNPQPSANESALLKTVQQRDLLDSLEDELESSKVGPDQEASAAAAAPPPPRPPNPELLRLHSQLYDKISSRLSALGSSLEQSNAQLSILSQDLDRGAPAIQDEMQRLEAVKDVCKATGDRLEKAVVEAKDRISNLRSREEGVEVDDLVCATSIVGNQLLELVAEDNAIEDTLYQLARALNEERIDCERFLKQTRMLAREQFMKRALALKICQGMGWSE</sequence>
<proteinExistence type="predicted"/>
<accession>A0ACD0P8Q1</accession>
<dbReference type="Proteomes" id="UP000245626">
    <property type="component" value="Unassembled WGS sequence"/>
</dbReference>
<keyword evidence="2" id="KW-1185">Reference proteome</keyword>
<dbReference type="EMBL" id="KZ819684">
    <property type="protein sequence ID" value="PWN54437.1"/>
    <property type="molecule type" value="Genomic_DNA"/>
</dbReference>